<evidence type="ECO:0000259" key="10">
    <source>
        <dbReference type="Pfam" id="PF00082"/>
    </source>
</evidence>
<dbReference type="InterPro" id="IPR000209">
    <property type="entry name" value="Peptidase_S8/S53_dom"/>
</dbReference>
<evidence type="ECO:0000256" key="1">
    <source>
        <dbReference type="ARBA" id="ARBA00011073"/>
    </source>
</evidence>
<organism evidence="12 13">
    <name type="scientific">Candidatus Chloroploca mongolica</name>
    <dbReference type="NCBI Taxonomy" id="2528176"/>
    <lineage>
        <taxon>Bacteria</taxon>
        <taxon>Bacillati</taxon>
        <taxon>Chloroflexota</taxon>
        <taxon>Chloroflexia</taxon>
        <taxon>Chloroflexales</taxon>
        <taxon>Chloroflexineae</taxon>
        <taxon>Oscillochloridaceae</taxon>
        <taxon>Candidatus Chloroploca</taxon>
    </lineage>
</organism>
<dbReference type="Gene3D" id="3.50.30.30">
    <property type="match status" value="1"/>
</dbReference>
<dbReference type="Gene3D" id="3.40.50.200">
    <property type="entry name" value="Peptidase S8/S53 domain"/>
    <property type="match status" value="1"/>
</dbReference>
<evidence type="ECO:0000256" key="8">
    <source>
        <dbReference type="PROSITE-ProRule" id="PRU01240"/>
    </source>
</evidence>
<keyword evidence="13" id="KW-1185">Reference proteome</keyword>
<dbReference type="PROSITE" id="PS00138">
    <property type="entry name" value="SUBTILASE_SER"/>
    <property type="match status" value="1"/>
</dbReference>
<dbReference type="SUPFAM" id="SSF52743">
    <property type="entry name" value="Subtilisin-like"/>
    <property type="match status" value="1"/>
</dbReference>
<accession>A0ABS4D9Q4</accession>
<dbReference type="PROSITE" id="PS51892">
    <property type="entry name" value="SUBTILASE"/>
    <property type="match status" value="1"/>
</dbReference>
<dbReference type="InterPro" id="IPR036852">
    <property type="entry name" value="Peptidase_S8/S53_dom_sf"/>
</dbReference>
<evidence type="ECO:0000256" key="9">
    <source>
        <dbReference type="RuleBase" id="RU003355"/>
    </source>
</evidence>
<evidence type="ECO:0000313" key="13">
    <source>
        <dbReference type="Proteomes" id="UP001193081"/>
    </source>
</evidence>
<evidence type="ECO:0000256" key="4">
    <source>
        <dbReference type="ARBA" id="ARBA00022670"/>
    </source>
</evidence>
<feature type="non-terminal residue" evidence="12">
    <location>
        <position position="1336"/>
    </location>
</feature>
<dbReference type="Pfam" id="PF02225">
    <property type="entry name" value="PA"/>
    <property type="match status" value="1"/>
</dbReference>
<evidence type="ECO:0000259" key="11">
    <source>
        <dbReference type="Pfam" id="PF02225"/>
    </source>
</evidence>
<dbReference type="InterPro" id="IPR023827">
    <property type="entry name" value="Peptidase_S8_Asp-AS"/>
</dbReference>
<keyword evidence="5" id="KW-0732">Signal</keyword>
<dbReference type="PROSITE" id="PS00136">
    <property type="entry name" value="SUBTILASE_ASP"/>
    <property type="match status" value="1"/>
</dbReference>
<dbReference type="PANTHER" id="PTHR43806:SF11">
    <property type="entry name" value="CEREVISIN-RELATED"/>
    <property type="match status" value="1"/>
</dbReference>
<evidence type="ECO:0000256" key="6">
    <source>
        <dbReference type="ARBA" id="ARBA00022801"/>
    </source>
</evidence>
<evidence type="ECO:0000256" key="5">
    <source>
        <dbReference type="ARBA" id="ARBA00022729"/>
    </source>
</evidence>
<keyword evidence="4 8" id="KW-0645">Protease</keyword>
<dbReference type="InterPro" id="IPR013784">
    <property type="entry name" value="Carb-bd-like_fold"/>
</dbReference>
<dbReference type="InterPro" id="IPR050131">
    <property type="entry name" value="Peptidase_S8_subtilisin-like"/>
</dbReference>
<feature type="active site" description="Charge relay system" evidence="8">
    <location>
        <position position="310"/>
    </location>
</feature>
<dbReference type="InterPro" id="IPR015500">
    <property type="entry name" value="Peptidase_S8_subtilisin-rel"/>
</dbReference>
<dbReference type="PRINTS" id="PR00723">
    <property type="entry name" value="SUBTILISIN"/>
</dbReference>
<comment type="similarity">
    <text evidence="1 8 9">Belongs to the peptidase S8 family.</text>
</comment>
<reference evidence="12 13" key="1">
    <citation type="submission" date="2021-03" db="EMBL/GenBank/DDBJ databases">
        <authorList>
            <person name="Grouzdev D.S."/>
        </authorList>
    </citation>
    <scope>NUCLEOTIDE SEQUENCE [LARGE SCALE GENOMIC DNA]</scope>
    <source>
        <strain evidence="12 13">M50-1</strain>
    </source>
</reference>
<feature type="domain" description="PA" evidence="11">
    <location>
        <begin position="484"/>
        <end position="571"/>
    </location>
</feature>
<keyword evidence="6 8" id="KW-0378">Hydrolase</keyword>
<feature type="active site" description="Charge relay system" evidence="8">
    <location>
        <position position="221"/>
    </location>
</feature>
<evidence type="ECO:0000313" key="12">
    <source>
        <dbReference type="EMBL" id="MBP1466167.1"/>
    </source>
</evidence>
<dbReference type="SUPFAM" id="SSF52025">
    <property type="entry name" value="PA domain"/>
    <property type="match status" value="1"/>
</dbReference>
<evidence type="ECO:0000256" key="2">
    <source>
        <dbReference type="ARBA" id="ARBA00022512"/>
    </source>
</evidence>
<keyword evidence="2" id="KW-0134">Cell wall</keyword>
<evidence type="ECO:0000256" key="3">
    <source>
        <dbReference type="ARBA" id="ARBA00022525"/>
    </source>
</evidence>
<keyword evidence="3" id="KW-0964">Secreted</keyword>
<dbReference type="InterPro" id="IPR046450">
    <property type="entry name" value="PA_dom_sf"/>
</dbReference>
<feature type="active site" description="Charge relay system" evidence="8">
    <location>
        <position position="639"/>
    </location>
</feature>
<name>A0ABS4D9Q4_9CHLR</name>
<dbReference type="InterPro" id="IPR023828">
    <property type="entry name" value="Peptidase_S8_Ser-AS"/>
</dbReference>
<evidence type="ECO:0000256" key="7">
    <source>
        <dbReference type="ARBA" id="ARBA00022825"/>
    </source>
</evidence>
<dbReference type="Proteomes" id="UP001193081">
    <property type="component" value="Unassembled WGS sequence"/>
</dbReference>
<dbReference type="EMBL" id="SIJK02000016">
    <property type="protein sequence ID" value="MBP1466167.1"/>
    <property type="molecule type" value="Genomic_DNA"/>
</dbReference>
<proteinExistence type="inferred from homology"/>
<feature type="domain" description="Peptidase S8/S53" evidence="10">
    <location>
        <begin position="212"/>
        <end position="673"/>
    </location>
</feature>
<comment type="caution">
    <text evidence="12">The sequence shown here is derived from an EMBL/GenBank/DDBJ whole genome shotgun (WGS) entry which is preliminary data.</text>
</comment>
<dbReference type="InterPro" id="IPR003137">
    <property type="entry name" value="PA_domain"/>
</dbReference>
<protein>
    <submittedName>
        <fullName evidence="12">S8 family serine peptidase</fullName>
    </submittedName>
</protein>
<dbReference type="Pfam" id="PF00082">
    <property type="entry name" value="Peptidase_S8"/>
    <property type="match status" value="1"/>
</dbReference>
<dbReference type="SUPFAM" id="SSF49452">
    <property type="entry name" value="Starch-binding domain-like"/>
    <property type="match status" value="3"/>
</dbReference>
<dbReference type="RefSeq" id="WP_135478218.1">
    <property type="nucleotide sequence ID" value="NZ_SIJK02000016.1"/>
</dbReference>
<gene>
    <name evidence="12" type="ORF">EYB53_010665</name>
</gene>
<keyword evidence="7 8" id="KW-0720">Serine protease</keyword>
<sequence>MVGRSRWLLVTLALAMLVSGFAFTFAQSNLGSGSFTAAPERIVPVSEADLDAFLYERVSPEDAALIAGLVARDRIAPRGMVIPAAQRGEDTTIPTLEAMGNEVIDVVVYLDMPALVEQVSIRAAQRTAYANRIAQVQTRVGSEIEALGGTVIYRFTTLSSGLAVQMPANLAGRVSRIAGVERLSHVRNYTRDLAETVPFIGASTLQNLNVTGAGVKVAVIDSGIDFSHLAFGGPGTVAGWEAAYYGDSPDCDRTVAHDPDCAYAQPADPALFGPAAPRIKGGFDWLGEQWNGSTNTTIITDSNPIDFEGHGTHVADIIGGFGYLAGTNEDGPYPAKGAGVAPEAEIYGFKACASFSSACNGLALLASVDNAADLDRDPATVDPVDVINMSLGANYGQPENDLTYFSNRAAAMGILVVASAGNSADKPFIVGSPSIGDGVLSVAQTSVPSATRYPLFYASSAVSGTINTAVFQNWSVPPTNVLIQGPVVYGNADGSNTNGCAVYTTPLTGSVVLADRGGCNFTAKAVNASAAGAAISLIGLVDPSDPFEGGDGGDRPITIPSFMITQAASNLLKAQIANGVVVGIDPANAISLANTMVGSSSRGPRNHDNVIKPDIGAPGASISAIAAGGAATGPFGGTSGAAPMVSGVAALLKQVYTDTLIVQQYKALLMNTGNLEIWQGDPGTVLAPITRIGGGQVDASAAYSSTLVAWDSTSASSLAWTGSMSFGYQPVAESQTLTRTLTIKNLANAAQTVTLASVFRYAQDADQGVVVTPGQAEVTIPANGTVSVPVVMTIDPAALHPWIVNKGLLGANGAALTFQEYDGYVSITPTSGAPIHVVWHVLPKAVADVSLGTTSLVSQTTVLNNASSVVTGEVDIFDLIVADANDYGYTVGDCASGGFDPGCNQSPVDLKELGVRATSVVSPNDFLEFGVTLWDNPYRASQYPVEIDIYIDANNDGTDDYVIFNADLALNGSDGRNVVFVIDLAATPRVASPIYFIDSTFNTQNFILPMDAALVGVTPGQPFSFSVFLFDAYFGGTAWDCAPKVNGVCTGTYQYTPGLSRYAIPEADRLVDVPPAGSVNVAWTSSPEGAAASPSQTGLLFLYRNALVGRESDHLKHISTHRIRGHITLEGLGLADVVITDGIGTATTDHTGAYTLTNVPYGPHVLTPTLAGYTFIPPTRSVTVTSDLDGQDFVATLQTFPVTGQVTVDGVGLADVVITDGTRTVTTTATGAYTLTDVPYGTHVLTPTLAGYSFTPVTRTITVTEVLAGQDFTATLLTFPVTGQVTVDGVGLADVVITDGTRNATTDSTGAYTLTEVPYGTHVLTPTLAGYSFTPV</sequence>
<dbReference type="PANTHER" id="PTHR43806">
    <property type="entry name" value="PEPTIDASE S8"/>
    <property type="match status" value="1"/>
</dbReference>